<dbReference type="WBParaSite" id="JU765_v2.g851.t1">
    <property type="protein sequence ID" value="JU765_v2.g851.t1"/>
    <property type="gene ID" value="JU765_v2.g851"/>
</dbReference>
<reference evidence="2" key="1">
    <citation type="submission" date="2022-11" db="UniProtKB">
        <authorList>
            <consortium name="WormBaseParasite"/>
        </authorList>
    </citation>
    <scope>IDENTIFICATION</scope>
</reference>
<organism evidence="1 2">
    <name type="scientific">Panagrolaimus sp. JU765</name>
    <dbReference type="NCBI Taxonomy" id="591449"/>
    <lineage>
        <taxon>Eukaryota</taxon>
        <taxon>Metazoa</taxon>
        <taxon>Ecdysozoa</taxon>
        <taxon>Nematoda</taxon>
        <taxon>Chromadorea</taxon>
        <taxon>Rhabditida</taxon>
        <taxon>Tylenchina</taxon>
        <taxon>Panagrolaimomorpha</taxon>
        <taxon>Panagrolaimoidea</taxon>
        <taxon>Panagrolaimidae</taxon>
        <taxon>Panagrolaimus</taxon>
    </lineage>
</organism>
<accession>A0AC34RNQ1</accession>
<dbReference type="Proteomes" id="UP000887576">
    <property type="component" value="Unplaced"/>
</dbReference>
<protein>
    <submittedName>
        <fullName evidence="2">Uncharacterized protein</fullName>
    </submittedName>
</protein>
<name>A0AC34RNQ1_9BILA</name>
<proteinExistence type="predicted"/>
<evidence type="ECO:0000313" key="2">
    <source>
        <dbReference type="WBParaSite" id="JU765_v2.g851.t1"/>
    </source>
</evidence>
<evidence type="ECO:0000313" key="1">
    <source>
        <dbReference type="Proteomes" id="UP000887576"/>
    </source>
</evidence>
<sequence length="250" mass="27191">AVKPQIQEFQPSAPAPAPRQRFTYSDTQTSVQSEGKFNPAAPAFQPSNNQFSSSAGAALPSFVPELCPAPTNNAARQTFTSSASYPKPAQNPSVVSALSEERAVDTNSNTVVTTMSNISNASTFAASTPIRKDCDTVPFNPTSAFKEIPIPLPADLRNAIREIENLTPVLDMVGKPQKLVVNEFYLAKLPGREAYGRAQILHADDKQRRAFVFFVDYVAGASVSYDMICSFPAYESWFIPPPFMKKTLSS</sequence>